<dbReference type="AlphaFoldDB" id="A0A9P5TAL8"/>
<comment type="subcellular location">
    <subcellularLocation>
        <location evidence="1">Cytoplasm</location>
    </subcellularLocation>
</comment>
<evidence type="ECO:0000256" key="1">
    <source>
        <dbReference type="ARBA" id="ARBA00004496"/>
    </source>
</evidence>
<dbReference type="EC" id="2.1.1.214" evidence="9"/>
<reference evidence="14" key="1">
    <citation type="submission" date="2019-10" db="EMBL/GenBank/DDBJ databases">
        <authorList>
            <consortium name="DOE Joint Genome Institute"/>
            <person name="Kuo A."/>
            <person name="Miyauchi S."/>
            <person name="Kiss E."/>
            <person name="Drula E."/>
            <person name="Kohler A."/>
            <person name="Sanchez-Garcia M."/>
            <person name="Andreopoulos B."/>
            <person name="Barry K.W."/>
            <person name="Bonito G."/>
            <person name="Buee M."/>
            <person name="Carver A."/>
            <person name="Chen C."/>
            <person name="Cichocki N."/>
            <person name="Clum A."/>
            <person name="Culley D."/>
            <person name="Crous P.W."/>
            <person name="Fauchery L."/>
            <person name="Girlanda M."/>
            <person name="Hayes R."/>
            <person name="Keri Z."/>
            <person name="LaButti K."/>
            <person name="Lipzen A."/>
            <person name="Lombard V."/>
            <person name="Magnuson J."/>
            <person name="Maillard F."/>
            <person name="Morin E."/>
            <person name="Murat C."/>
            <person name="Nolan M."/>
            <person name="Ohm R."/>
            <person name="Pangilinan J."/>
            <person name="Pereira M."/>
            <person name="Perotto S."/>
            <person name="Peter M."/>
            <person name="Riley R."/>
            <person name="Sitrit Y."/>
            <person name="Stielow B."/>
            <person name="Szollosi G."/>
            <person name="Zifcakova L."/>
            <person name="Stursova M."/>
            <person name="Spatafora J.W."/>
            <person name="Tedersoo L."/>
            <person name="Vaario L.-M."/>
            <person name="Yamada A."/>
            <person name="Yan M."/>
            <person name="Wang P."/>
            <person name="Xu J."/>
            <person name="Bruns T."/>
            <person name="Baldrian P."/>
            <person name="Vilgalys R."/>
            <person name="Henrissat B."/>
            <person name="Grigoriev I.V."/>
            <person name="Hibbett D."/>
            <person name="Nagy L.G."/>
            <person name="Martin F.M."/>
        </authorList>
    </citation>
    <scope>NUCLEOTIDE SEQUENCE</scope>
    <source>
        <strain evidence="14">Prilba</strain>
    </source>
</reference>
<evidence type="ECO:0000256" key="5">
    <source>
        <dbReference type="ARBA" id="ARBA00022679"/>
    </source>
</evidence>
<keyword evidence="15" id="KW-1185">Reference proteome</keyword>
<gene>
    <name evidence="14" type="ORF">DFH94DRAFT_727741</name>
</gene>
<evidence type="ECO:0000256" key="2">
    <source>
        <dbReference type="ARBA" id="ARBA00022490"/>
    </source>
</evidence>
<keyword evidence="3 10" id="KW-0820">tRNA-binding</keyword>
<dbReference type="OrthoDB" id="296065at2759"/>
<dbReference type="GO" id="GO:0032259">
    <property type="term" value="P:methylation"/>
    <property type="evidence" value="ECO:0007669"/>
    <property type="project" value="UniProtKB-UniRule"/>
</dbReference>
<dbReference type="PRINTS" id="PR00507">
    <property type="entry name" value="N12N6MTFRASE"/>
</dbReference>
<evidence type="ECO:0000313" key="14">
    <source>
        <dbReference type="EMBL" id="KAF8482526.1"/>
    </source>
</evidence>
<evidence type="ECO:0000256" key="7">
    <source>
        <dbReference type="ARBA" id="ARBA00022694"/>
    </source>
</evidence>
<keyword evidence="4 10" id="KW-0489">Methyltransferase</keyword>
<dbReference type="InterPro" id="IPR000241">
    <property type="entry name" value="RlmKL-like_Mtase"/>
</dbReference>
<dbReference type="Gene3D" id="3.40.50.150">
    <property type="entry name" value="Vaccinia Virus protein VP39"/>
    <property type="match status" value="1"/>
</dbReference>
<evidence type="ECO:0000256" key="3">
    <source>
        <dbReference type="ARBA" id="ARBA00022555"/>
    </source>
</evidence>
<dbReference type="InterPro" id="IPR059073">
    <property type="entry name" value="TRMT11_N"/>
</dbReference>
<evidence type="ECO:0000256" key="4">
    <source>
        <dbReference type="ARBA" id="ARBA00022603"/>
    </source>
</evidence>
<dbReference type="PANTHER" id="PTHR13370:SF3">
    <property type="entry name" value="TRNA (GUANINE(10)-N2)-METHYLTRANSFERASE HOMOLOG"/>
    <property type="match status" value="1"/>
</dbReference>
<keyword evidence="5 10" id="KW-0808">Transferase</keyword>
<evidence type="ECO:0000256" key="8">
    <source>
        <dbReference type="ARBA" id="ARBA00022884"/>
    </source>
</evidence>
<dbReference type="PANTHER" id="PTHR13370">
    <property type="entry name" value="RNA METHYLASE-RELATED"/>
    <property type="match status" value="1"/>
</dbReference>
<dbReference type="PROSITE" id="PS00092">
    <property type="entry name" value="N6_MTASE"/>
    <property type="match status" value="1"/>
</dbReference>
<dbReference type="Pfam" id="PF25904">
    <property type="entry name" value="Tmrp11_N"/>
    <property type="match status" value="1"/>
</dbReference>
<dbReference type="InterPro" id="IPR002052">
    <property type="entry name" value="DNA_methylase_N6_adenine_CS"/>
</dbReference>
<proteinExistence type="inferred from homology"/>
<accession>A0A9P5TAL8</accession>
<evidence type="ECO:0000256" key="11">
    <source>
        <dbReference type="SAM" id="MobiDB-lite"/>
    </source>
</evidence>
<dbReference type="Pfam" id="PF01170">
    <property type="entry name" value="UPF0020"/>
    <property type="match status" value="1"/>
</dbReference>
<organism evidence="14 15">
    <name type="scientific">Russula ochroleuca</name>
    <dbReference type="NCBI Taxonomy" id="152965"/>
    <lineage>
        <taxon>Eukaryota</taxon>
        <taxon>Fungi</taxon>
        <taxon>Dikarya</taxon>
        <taxon>Basidiomycota</taxon>
        <taxon>Agaricomycotina</taxon>
        <taxon>Agaricomycetes</taxon>
        <taxon>Russulales</taxon>
        <taxon>Russulaceae</taxon>
        <taxon>Russula</taxon>
    </lineage>
</organism>
<name>A0A9P5TAL8_9AGAM</name>
<evidence type="ECO:0000259" key="12">
    <source>
        <dbReference type="Pfam" id="PF01170"/>
    </source>
</evidence>
<feature type="domain" description="Ribosomal RNA large subunit methyltransferase K/L-like methyltransferase" evidence="12">
    <location>
        <begin position="191"/>
        <end position="309"/>
    </location>
</feature>
<dbReference type="InterPro" id="IPR029063">
    <property type="entry name" value="SAM-dependent_MTases_sf"/>
</dbReference>
<evidence type="ECO:0000256" key="9">
    <source>
        <dbReference type="ARBA" id="ARBA00066937"/>
    </source>
</evidence>
<evidence type="ECO:0000259" key="13">
    <source>
        <dbReference type="Pfam" id="PF25904"/>
    </source>
</evidence>
<evidence type="ECO:0000256" key="6">
    <source>
        <dbReference type="ARBA" id="ARBA00022691"/>
    </source>
</evidence>
<dbReference type="GO" id="GO:0000049">
    <property type="term" value="F:tRNA binding"/>
    <property type="evidence" value="ECO:0007669"/>
    <property type="project" value="UniProtKB-UniRule"/>
</dbReference>
<keyword evidence="7 10" id="KW-0819">tRNA processing</keyword>
<keyword evidence="6 10" id="KW-0949">S-adenosyl-L-methionine</keyword>
<dbReference type="Proteomes" id="UP000759537">
    <property type="component" value="Unassembled WGS sequence"/>
</dbReference>
<comment type="similarity">
    <text evidence="10">Belongs to the class I-like SAM-binding methyltransferase superfamily. TRM11 methyltransferase family.</text>
</comment>
<evidence type="ECO:0000313" key="15">
    <source>
        <dbReference type="Proteomes" id="UP000759537"/>
    </source>
</evidence>
<comment type="caution">
    <text evidence="14">The sequence shown here is derived from an EMBL/GenBank/DDBJ whole genome shotgun (WGS) entry which is preliminary data.</text>
</comment>
<dbReference type="EMBL" id="WHVB01000005">
    <property type="protein sequence ID" value="KAF8482526.1"/>
    <property type="molecule type" value="Genomic_DNA"/>
</dbReference>
<dbReference type="InterPro" id="IPR016691">
    <property type="entry name" value="TRMT11"/>
</dbReference>
<feature type="compositionally biased region" description="Pro residues" evidence="11">
    <location>
        <begin position="415"/>
        <end position="427"/>
    </location>
</feature>
<dbReference type="GO" id="GO:0160102">
    <property type="term" value="F:tRNA (guanine(10)-N2)-methyltransferase activity"/>
    <property type="evidence" value="ECO:0007669"/>
    <property type="project" value="UniProtKB-EC"/>
</dbReference>
<dbReference type="GO" id="GO:0043527">
    <property type="term" value="C:tRNA methyltransferase complex"/>
    <property type="evidence" value="ECO:0007669"/>
    <property type="project" value="UniProtKB-ARBA"/>
</dbReference>
<dbReference type="GO" id="GO:0008033">
    <property type="term" value="P:tRNA processing"/>
    <property type="evidence" value="ECO:0007669"/>
    <property type="project" value="UniProtKB-UniRule"/>
</dbReference>
<dbReference type="GO" id="GO:0005737">
    <property type="term" value="C:cytoplasm"/>
    <property type="evidence" value="ECO:0007669"/>
    <property type="project" value="UniProtKB-SubCell"/>
</dbReference>
<reference evidence="14" key="2">
    <citation type="journal article" date="2020" name="Nat. Commun.">
        <title>Large-scale genome sequencing of mycorrhizal fungi provides insights into the early evolution of symbiotic traits.</title>
        <authorList>
            <person name="Miyauchi S."/>
            <person name="Kiss E."/>
            <person name="Kuo A."/>
            <person name="Drula E."/>
            <person name="Kohler A."/>
            <person name="Sanchez-Garcia M."/>
            <person name="Morin E."/>
            <person name="Andreopoulos B."/>
            <person name="Barry K.W."/>
            <person name="Bonito G."/>
            <person name="Buee M."/>
            <person name="Carver A."/>
            <person name="Chen C."/>
            <person name="Cichocki N."/>
            <person name="Clum A."/>
            <person name="Culley D."/>
            <person name="Crous P.W."/>
            <person name="Fauchery L."/>
            <person name="Girlanda M."/>
            <person name="Hayes R.D."/>
            <person name="Keri Z."/>
            <person name="LaButti K."/>
            <person name="Lipzen A."/>
            <person name="Lombard V."/>
            <person name="Magnuson J."/>
            <person name="Maillard F."/>
            <person name="Murat C."/>
            <person name="Nolan M."/>
            <person name="Ohm R.A."/>
            <person name="Pangilinan J."/>
            <person name="Pereira M.F."/>
            <person name="Perotto S."/>
            <person name="Peter M."/>
            <person name="Pfister S."/>
            <person name="Riley R."/>
            <person name="Sitrit Y."/>
            <person name="Stielow J.B."/>
            <person name="Szollosi G."/>
            <person name="Zifcakova L."/>
            <person name="Stursova M."/>
            <person name="Spatafora J.W."/>
            <person name="Tedersoo L."/>
            <person name="Vaario L.M."/>
            <person name="Yamada A."/>
            <person name="Yan M."/>
            <person name="Wang P."/>
            <person name="Xu J."/>
            <person name="Bruns T."/>
            <person name="Baldrian P."/>
            <person name="Vilgalys R."/>
            <person name="Dunand C."/>
            <person name="Henrissat B."/>
            <person name="Grigoriev I.V."/>
            <person name="Hibbett D."/>
            <person name="Nagy L.G."/>
            <person name="Martin F.M."/>
        </authorList>
    </citation>
    <scope>NUCLEOTIDE SEQUENCE</scope>
    <source>
        <strain evidence="14">Prilba</strain>
    </source>
</reference>
<feature type="domain" description="tRNA (guanine(10)-N(2))-methyltransferase TRMT11 N-terminal" evidence="13">
    <location>
        <begin position="5"/>
        <end position="178"/>
    </location>
</feature>
<dbReference type="PIRSF" id="PIRSF017259">
    <property type="entry name" value="tRNA_mtfrase_TRM11"/>
    <property type="match status" value="1"/>
</dbReference>
<feature type="region of interest" description="Disordered" evidence="11">
    <location>
        <begin position="413"/>
        <end position="450"/>
    </location>
</feature>
<evidence type="ECO:0000256" key="10">
    <source>
        <dbReference type="PROSITE-ProRule" id="PRU00959"/>
    </source>
</evidence>
<dbReference type="SUPFAM" id="SSF53335">
    <property type="entry name" value="S-adenosyl-L-methionine-dependent methyltransferases"/>
    <property type="match status" value="1"/>
</dbReference>
<keyword evidence="2" id="KW-0963">Cytoplasm</keyword>
<dbReference type="PROSITE" id="PS51627">
    <property type="entry name" value="SAM_MT_TRM11"/>
    <property type="match status" value="1"/>
</dbReference>
<sequence>MPSQQYLIVFAQAHEDFRVPELLSIAELYGFPLNIENDIDPSRPFGVLDLEKEEHVRLLARRCILIKSVYELYAKGCTYEDVHRQNRASRHLWEKYIPNTSFKFVVNGYNHSISKARQRQVIEDFSYMGFMGTIDLLNPEVTLGCFEEYPNGHRTVRLEHKGASEFRDVFFGRLLEQGSARPLIQTFDVKKRQYFGNTSMEAEISLLMANQTLASPGKLIYDPFIGTGSMAYTTAHFGAFVFGSDIDGRQMRGKEAQPGIMRAAAQYGVRQRILDLCTFDITRNPWRCGGLFDAIITDPPYGVRAGAKRLGRKKERVADSPLPPQPRTDVQQYVPPTKPYELSALAADLVILARYLLKPGGRLVFFLPTVIDEYKELDLDSVLCDGMQVIANSLQDFGAWGRRLITIRKATSRSYPPPTFDSQPVPPALRDGDAEREGNPSSPIHVPAHRDFREKYFQGFKKPSDAGPS</sequence>
<keyword evidence="8 10" id="KW-0694">RNA-binding</keyword>
<protein>
    <recommendedName>
        <fullName evidence="9">tRNA (guanine(10)-N(2))-methyltransferase</fullName>
        <ecNumber evidence="9">2.1.1.214</ecNumber>
    </recommendedName>
</protein>